<proteinExistence type="predicted"/>
<keyword evidence="3" id="KW-1185">Reference proteome</keyword>
<feature type="transmembrane region" description="Helical" evidence="1">
    <location>
        <begin position="119"/>
        <end position="137"/>
    </location>
</feature>
<feature type="transmembrane region" description="Helical" evidence="1">
    <location>
        <begin position="6"/>
        <end position="26"/>
    </location>
</feature>
<dbReference type="OrthoDB" id="9123883at2"/>
<protein>
    <recommendedName>
        <fullName evidence="4">Glycosyltransferase RgtA/B/C/D-like domain-containing protein</fullName>
    </recommendedName>
</protein>
<feature type="transmembrane region" description="Helical" evidence="1">
    <location>
        <begin position="209"/>
        <end position="227"/>
    </location>
</feature>
<dbReference type="RefSeq" id="WP_144248854.1">
    <property type="nucleotide sequence ID" value="NZ_VLPK01000002.1"/>
</dbReference>
<dbReference type="EMBL" id="VLPK01000002">
    <property type="protein sequence ID" value="TSJ40816.1"/>
    <property type="molecule type" value="Genomic_DNA"/>
</dbReference>
<comment type="caution">
    <text evidence="2">The sequence shown here is derived from an EMBL/GenBank/DDBJ whole genome shotgun (WGS) entry which is preliminary data.</text>
</comment>
<organism evidence="2 3">
    <name type="scientific">Mucilaginibacter corticis</name>
    <dbReference type="NCBI Taxonomy" id="2597670"/>
    <lineage>
        <taxon>Bacteria</taxon>
        <taxon>Pseudomonadati</taxon>
        <taxon>Bacteroidota</taxon>
        <taxon>Sphingobacteriia</taxon>
        <taxon>Sphingobacteriales</taxon>
        <taxon>Sphingobacteriaceae</taxon>
        <taxon>Mucilaginibacter</taxon>
    </lineage>
</organism>
<accession>A0A556MLL4</accession>
<feature type="transmembrane region" description="Helical" evidence="1">
    <location>
        <begin position="62"/>
        <end position="79"/>
    </location>
</feature>
<feature type="transmembrane region" description="Helical" evidence="1">
    <location>
        <begin position="171"/>
        <end position="197"/>
    </location>
</feature>
<keyword evidence="1" id="KW-0472">Membrane</keyword>
<reference evidence="2 3" key="1">
    <citation type="submission" date="2019-07" db="EMBL/GenBank/DDBJ databases">
        <authorList>
            <person name="Huq M.A."/>
        </authorList>
    </citation>
    <scope>NUCLEOTIDE SEQUENCE [LARGE SCALE GENOMIC DNA]</scope>
    <source>
        <strain evidence="2 3">MAH-19</strain>
    </source>
</reference>
<keyword evidence="1" id="KW-1133">Transmembrane helix</keyword>
<feature type="transmembrane region" description="Helical" evidence="1">
    <location>
        <begin position="270"/>
        <end position="288"/>
    </location>
</feature>
<sequence>MPASRYLKHLDTIIAAAIGFYAIHLFTKYSGVGISPDSIMYASTANNIQAHFSIMTFNKTPLVFFPVFYPTFLAVIQFITGVDPFTAGGVINSCLFATVILVTGWMLSKFITHSIIYKWLILIAIILSPALLQIYSFLWSETLFILEVMIFIMAYHHYLQKQTTFRLLMMILVAALACITRYAGITLIGTGGLMLLLDDKLTIQRKIKHISLFCVLSISLLLANLAYNRLTAGLSTGTREPSITSLGENMYYAGTVFNDWGAIGNFADHFAIPITAIIMFALIGLLGWKALTGKINSYENIIIAFTIVYGLFIILLATFSRFERLNSRLLSPMFIPLLISCTSWVPDVLKTIKSKAKYVLSGVAVVMMLAFEYFTLKVDMDRYDDEMDYGVPGYSDDSWNTSPFVQFLKTHKHIFKPGVPIYSDADEAVYLFTGISSTLVPHHFFQKDVEKFFNVKHYYYIWFKTLDNAELINIHDIEKVEKMHLLYNLKDGAVYEYNGERVNGQ</sequence>
<evidence type="ECO:0000256" key="1">
    <source>
        <dbReference type="SAM" id="Phobius"/>
    </source>
</evidence>
<feature type="transmembrane region" description="Helical" evidence="1">
    <location>
        <begin position="300"/>
        <end position="317"/>
    </location>
</feature>
<evidence type="ECO:0000313" key="2">
    <source>
        <dbReference type="EMBL" id="TSJ40816.1"/>
    </source>
</evidence>
<gene>
    <name evidence="2" type="ORF">FO440_13840</name>
</gene>
<feature type="transmembrane region" description="Helical" evidence="1">
    <location>
        <begin position="143"/>
        <end position="159"/>
    </location>
</feature>
<feature type="transmembrane region" description="Helical" evidence="1">
    <location>
        <begin position="85"/>
        <end position="107"/>
    </location>
</feature>
<dbReference type="AlphaFoldDB" id="A0A556MLL4"/>
<name>A0A556MLL4_9SPHI</name>
<dbReference type="Proteomes" id="UP000318733">
    <property type="component" value="Unassembled WGS sequence"/>
</dbReference>
<keyword evidence="1" id="KW-0812">Transmembrane</keyword>
<evidence type="ECO:0000313" key="3">
    <source>
        <dbReference type="Proteomes" id="UP000318733"/>
    </source>
</evidence>
<feature type="transmembrane region" description="Helical" evidence="1">
    <location>
        <begin position="358"/>
        <end position="376"/>
    </location>
</feature>
<evidence type="ECO:0008006" key="4">
    <source>
        <dbReference type="Google" id="ProtNLM"/>
    </source>
</evidence>